<feature type="coiled-coil region" evidence="4">
    <location>
        <begin position="5"/>
        <end position="32"/>
    </location>
</feature>
<evidence type="ECO:0000256" key="2">
    <source>
        <dbReference type="ARBA" id="ARBA00022980"/>
    </source>
</evidence>
<dbReference type="InterPro" id="IPR035104">
    <property type="entry name" value="Ribosomal_protein_S1-like"/>
</dbReference>
<dbReference type="PRINTS" id="PR00681">
    <property type="entry name" value="RIBOSOMALS1"/>
</dbReference>
<keyword evidence="4" id="KW-0175">Coiled coil</keyword>
<dbReference type="PANTHER" id="PTHR10724:SF7">
    <property type="entry name" value="SMALL RIBOSOMAL SUBUNIT PROTEIN BS1C"/>
    <property type="match status" value="1"/>
</dbReference>
<dbReference type="InterPro" id="IPR012340">
    <property type="entry name" value="NA-bd_OB-fold"/>
</dbReference>
<proteinExistence type="inferred from homology"/>
<dbReference type="GO" id="GO:0003735">
    <property type="term" value="F:structural constituent of ribosome"/>
    <property type="evidence" value="ECO:0007669"/>
    <property type="project" value="TreeGrafter"/>
</dbReference>
<evidence type="ECO:0000256" key="3">
    <source>
        <dbReference type="ARBA" id="ARBA00023274"/>
    </source>
</evidence>
<dbReference type="InterPro" id="IPR003029">
    <property type="entry name" value="S1_domain"/>
</dbReference>
<name>A0A173V238_9FIRM</name>
<dbReference type="GO" id="GO:0003729">
    <property type="term" value="F:mRNA binding"/>
    <property type="evidence" value="ECO:0007669"/>
    <property type="project" value="TreeGrafter"/>
</dbReference>
<dbReference type="CDD" id="cd04465">
    <property type="entry name" value="S1_RPS1_repeat_ec2_hs2"/>
    <property type="match status" value="1"/>
</dbReference>
<dbReference type="AlphaFoldDB" id="A0A173V238"/>
<dbReference type="GO" id="GO:0005840">
    <property type="term" value="C:ribosome"/>
    <property type="evidence" value="ECO:0007669"/>
    <property type="project" value="UniProtKB-KW"/>
</dbReference>
<dbReference type="GO" id="GO:0005737">
    <property type="term" value="C:cytoplasm"/>
    <property type="evidence" value="ECO:0007669"/>
    <property type="project" value="UniProtKB-ARBA"/>
</dbReference>
<dbReference type="Proteomes" id="UP000095390">
    <property type="component" value="Unassembled WGS sequence"/>
</dbReference>
<reference evidence="6 7" key="1">
    <citation type="submission" date="2015-09" db="EMBL/GenBank/DDBJ databases">
        <authorList>
            <consortium name="Pathogen Informatics"/>
        </authorList>
    </citation>
    <scope>NUCLEOTIDE SEQUENCE [LARGE SCALE GENOMIC DNA]</scope>
    <source>
        <strain evidence="6 7">2789STDY5834966</strain>
    </source>
</reference>
<feature type="domain" description="S1 motif" evidence="5">
    <location>
        <begin position="135"/>
        <end position="202"/>
    </location>
</feature>
<dbReference type="Gene3D" id="2.40.50.140">
    <property type="entry name" value="Nucleic acid-binding proteins"/>
    <property type="match status" value="2"/>
</dbReference>
<accession>A0A173V238</accession>
<gene>
    <name evidence="6" type="primary">ypfD</name>
    <name evidence="6" type="ORF">ERS852578_02889</name>
</gene>
<dbReference type="GO" id="GO:0006412">
    <property type="term" value="P:translation"/>
    <property type="evidence" value="ECO:0007669"/>
    <property type="project" value="TreeGrafter"/>
</dbReference>
<keyword evidence="2 6" id="KW-0689">Ribosomal protein</keyword>
<evidence type="ECO:0000313" key="6">
    <source>
        <dbReference type="EMBL" id="CUN20656.1"/>
    </source>
</evidence>
<protein>
    <submittedName>
        <fullName evidence="6">30S ribosomal protein S1 homolog</fullName>
    </submittedName>
</protein>
<organism evidence="6 7">
    <name type="scientific">Anaerobutyricum hallii</name>
    <dbReference type="NCBI Taxonomy" id="39488"/>
    <lineage>
        <taxon>Bacteria</taxon>
        <taxon>Bacillati</taxon>
        <taxon>Bacillota</taxon>
        <taxon>Clostridia</taxon>
        <taxon>Lachnospirales</taxon>
        <taxon>Lachnospiraceae</taxon>
        <taxon>Anaerobutyricum</taxon>
    </lineage>
</organism>
<feature type="domain" description="S1 motif" evidence="5">
    <location>
        <begin position="48"/>
        <end position="114"/>
    </location>
</feature>
<dbReference type="PANTHER" id="PTHR10724">
    <property type="entry name" value="30S RIBOSOMAL PROTEIN S1"/>
    <property type="match status" value="1"/>
</dbReference>
<dbReference type="FunFam" id="2.40.50.140:FF:000051">
    <property type="entry name" value="RNA-binding transcriptional accessory protein"/>
    <property type="match status" value="1"/>
</dbReference>
<dbReference type="GO" id="GO:1990904">
    <property type="term" value="C:ribonucleoprotein complex"/>
    <property type="evidence" value="ECO:0007669"/>
    <property type="project" value="UniProtKB-KW"/>
</dbReference>
<evidence type="ECO:0000256" key="1">
    <source>
        <dbReference type="ARBA" id="ARBA00006767"/>
    </source>
</evidence>
<sequence>MSESMADFEKEIDESLKTLNVVENEGESTEEETGFNAWDKVQQYLEDGTVLTLKVGGIVNKGVIVYVDGLRGFIPASHLEIGYVEDTNPYLGKTVEAKVITAEPEKNRLVLSVKEVLYDKKRAEKEARINAIEAGAVLTGKVESLMPYGAFVDLGNDISGLVHISQIAQKRIESPAEVLKAGQEVNVKVLKVENGKISLSMKALEEVASEEEDTSGEEVVSYKDEGDATTGLGALLAGLKL</sequence>
<dbReference type="EMBL" id="CYYC01000059">
    <property type="protein sequence ID" value="CUN20656.1"/>
    <property type="molecule type" value="Genomic_DNA"/>
</dbReference>
<evidence type="ECO:0000313" key="7">
    <source>
        <dbReference type="Proteomes" id="UP000095390"/>
    </source>
</evidence>
<dbReference type="RefSeq" id="WP_022169687.1">
    <property type="nucleotide sequence ID" value="NZ_CATVRT010000144.1"/>
</dbReference>
<dbReference type="SMART" id="SM00316">
    <property type="entry name" value="S1"/>
    <property type="match status" value="2"/>
</dbReference>
<dbReference type="PROSITE" id="PS50126">
    <property type="entry name" value="S1"/>
    <property type="match status" value="2"/>
</dbReference>
<evidence type="ECO:0000259" key="5">
    <source>
        <dbReference type="PROSITE" id="PS50126"/>
    </source>
</evidence>
<evidence type="ECO:0000256" key="4">
    <source>
        <dbReference type="SAM" id="Coils"/>
    </source>
</evidence>
<keyword evidence="3" id="KW-0687">Ribonucleoprotein</keyword>
<dbReference type="OrthoDB" id="9810507at2"/>
<dbReference type="SUPFAM" id="SSF50249">
    <property type="entry name" value="Nucleic acid-binding proteins"/>
    <property type="match status" value="2"/>
</dbReference>
<dbReference type="Pfam" id="PF00575">
    <property type="entry name" value="S1"/>
    <property type="match status" value="2"/>
</dbReference>
<comment type="similarity">
    <text evidence="1">Belongs to the bacterial ribosomal protein bS1 family.</text>
</comment>
<dbReference type="InterPro" id="IPR050437">
    <property type="entry name" value="Ribos_protein_bS1-like"/>
</dbReference>